<protein>
    <recommendedName>
        <fullName evidence="6">GDT1 family protein</fullName>
    </recommendedName>
</protein>
<dbReference type="Proteomes" id="UP000253472">
    <property type="component" value="Unassembled WGS sequence"/>
</dbReference>
<keyword evidence="9" id="KW-1185">Reference proteome</keyword>
<evidence type="ECO:0000256" key="3">
    <source>
        <dbReference type="ARBA" id="ARBA00022692"/>
    </source>
</evidence>
<organism evidence="8 9">
    <name type="scientific">Candida viswanathii</name>
    <dbReference type="NCBI Taxonomy" id="5486"/>
    <lineage>
        <taxon>Eukaryota</taxon>
        <taxon>Fungi</taxon>
        <taxon>Dikarya</taxon>
        <taxon>Ascomycota</taxon>
        <taxon>Saccharomycotina</taxon>
        <taxon>Pichiomycetes</taxon>
        <taxon>Debaryomycetaceae</taxon>
        <taxon>Candida/Lodderomyces clade</taxon>
        <taxon>Candida</taxon>
    </lineage>
</organism>
<feature type="chain" id="PRO_5017495382" description="GDT1 family protein" evidence="6">
    <location>
        <begin position="20"/>
        <end position="335"/>
    </location>
</feature>
<dbReference type="AlphaFoldDB" id="A0A367YRN9"/>
<gene>
    <name evidence="8" type="primary">GDT1_0</name>
    <name evidence="8" type="ORF">Cantr_03083</name>
</gene>
<feature type="region of interest" description="Disordered" evidence="7">
    <location>
        <begin position="47"/>
        <end position="80"/>
    </location>
</feature>
<sequence>MKFSRFLFTLSLLTTACIAVVENIDGSVDDIGSPAIDKSSHKLGVQPLADEDNAPAPKHAKKPLDPYNNGGKTAEHASPEDQEEAELDGFIMSCSMIVVSEIGDKTFLIAALMAMKNSRVVVFTAAFASLIIMTVLSGVIGNALPNLLSRRVTQFLASILFIVFGYRLLREGLSMSKDVGVEEEMAEVEEEIAASKLNTQLDDVEAGTGASSAAGGPPINKVKYTPFYVEFGNQIQNLASFIFTPVWIQVFVMTFLGEWGDRSQIATIAMAAGSNYWIVIMGAIVGHGFCTALACLGGKLLAKKISLRTVTLGGSIAFFIFSLMYFYEAYYNIES</sequence>
<evidence type="ECO:0000256" key="1">
    <source>
        <dbReference type="ARBA" id="ARBA00004141"/>
    </source>
</evidence>
<evidence type="ECO:0000256" key="2">
    <source>
        <dbReference type="ARBA" id="ARBA00009190"/>
    </source>
</evidence>
<evidence type="ECO:0000256" key="5">
    <source>
        <dbReference type="ARBA" id="ARBA00023136"/>
    </source>
</evidence>
<dbReference type="GO" id="GO:0032468">
    <property type="term" value="P:Golgi calcium ion homeostasis"/>
    <property type="evidence" value="ECO:0007669"/>
    <property type="project" value="TreeGrafter"/>
</dbReference>
<comment type="subcellular location">
    <subcellularLocation>
        <location evidence="1 6">Membrane</location>
        <topology evidence="1 6">Multi-pass membrane protein</topology>
    </subcellularLocation>
</comment>
<name>A0A367YRN9_9ASCO</name>
<dbReference type="PROSITE" id="PS01214">
    <property type="entry name" value="UPF0016"/>
    <property type="match status" value="1"/>
</dbReference>
<comment type="caution">
    <text evidence="8">The sequence shown here is derived from an EMBL/GenBank/DDBJ whole genome shotgun (WGS) entry which is preliminary data.</text>
</comment>
<accession>A0A367YRN9</accession>
<feature type="transmembrane region" description="Helical" evidence="6">
    <location>
        <begin position="276"/>
        <end position="297"/>
    </location>
</feature>
<dbReference type="InterPro" id="IPR049555">
    <property type="entry name" value="GDT1-like_CS"/>
</dbReference>
<feature type="signal peptide" evidence="6">
    <location>
        <begin position="1"/>
        <end position="19"/>
    </location>
</feature>
<feature type="transmembrane region" description="Helical" evidence="6">
    <location>
        <begin position="238"/>
        <end position="256"/>
    </location>
</feature>
<comment type="similarity">
    <text evidence="2 6">Belongs to the GDT1 family.</text>
</comment>
<dbReference type="Pfam" id="PF01169">
    <property type="entry name" value="GDT1"/>
    <property type="match status" value="2"/>
</dbReference>
<dbReference type="OrthoDB" id="442680at2759"/>
<evidence type="ECO:0000313" key="9">
    <source>
        <dbReference type="Proteomes" id="UP000253472"/>
    </source>
</evidence>
<reference evidence="8 9" key="1">
    <citation type="submission" date="2018-06" db="EMBL/GenBank/DDBJ databases">
        <title>Whole genome sequencing of Candida tropicalis (genome annotated by CSBL at Korea University).</title>
        <authorList>
            <person name="Ahn J."/>
        </authorList>
    </citation>
    <scope>NUCLEOTIDE SEQUENCE [LARGE SCALE GENOMIC DNA]</scope>
    <source>
        <strain evidence="8 9">ATCC 20962</strain>
    </source>
</reference>
<feature type="transmembrane region" description="Helical" evidence="6">
    <location>
        <begin position="152"/>
        <end position="169"/>
    </location>
</feature>
<feature type="transmembrane region" description="Helical" evidence="6">
    <location>
        <begin position="309"/>
        <end position="327"/>
    </location>
</feature>
<dbReference type="EMBL" id="QLNQ01000001">
    <property type="protein sequence ID" value="RCK67672.1"/>
    <property type="molecule type" value="Genomic_DNA"/>
</dbReference>
<keyword evidence="4 6" id="KW-1133">Transmembrane helix</keyword>
<dbReference type="PANTHER" id="PTHR12608:SF1">
    <property type="entry name" value="TRANSMEMBRANE PROTEIN 165"/>
    <property type="match status" value="1"/>
</dbReference>
<keyword evidence="3 6" id="KW-0812">Transmembrane</keyword>
<dbReference type="STRING" id="5486.A0A367YRN9"/>
<evidence type="ECO:0000256" key="7">
    <source>
        <dbReference type="SAM" id="MobiDB-lite"/>
    </source>
</evidence>
<proteinExistence type="inferred from homology"/>
<feature type="transmembrane region" description="Helical" evidence="6">
    <location>
        <begin position="120"/>
        <end position="140"/>
    </location>
</feature>
<dbReference type="GO" id="GO:0005794">
    <property type="term" value="C:Golgi apparatus"/>
    <property type="evidence" value="ECO:0007669"/>
    <property type="project" value="TreeGrafter"/>
</dbReference>
<dbReference type="PROSITE" id="PS51257">
    <property type="entry name" value="PROKAR_LIPOPROTEIN"/>
    <property type="match status" value="1"/>
</dbReference>
<evidence type="ECO:0000313" key="8">
    <source>
        <dbReference type="EMBL" id="RCK67672.1"/>
    </source>
</evidence>
<dbReference type="InterPro" id="IPR001727">
    <property type="entry name" value="GDT1-like"/>
</dbReference>
<dbReference type="GO" id="GO:0015085">
    <property type="term" value="F:calcium ion transmembrane transporter activity"/>
    <property type="evidence" value="ECO:0007669"/>
    <property type="project" value="TreeGrafter"/>
</dbReference>
<evidence type="ECO:0000256" key="6">
    <source>
        <dbReference type="RuleBase" id="RU365102"/>
    </source>
</evidence>
<dbReference type="GO" id="GO:0000329">
    <property type="term" value="C:fungal-type vacuole membrane"/>
    <property type="evidence" value="ECO:0007669"/>
    <property type="project" value="TreeGrafter"/>
</dbReference>
<dbReference type="PANTHER" id="PTHR12608">
    <property type="entry name" value="TRANSMEMBRANE PROTEIN HTP-1 RELATED"/>
    <property type="match status" value="1"/>
</dbReference>
<keyword evidence="5 6" id="KW-0472">Membrane</keyword>
<keyword evidence="6" id="KW-0732">Signal</keyword>
<evidence type="ECO:0000256" key="4">
    <source>
        <dbReference type="ARBA" id="ARBA00022989"/>
    </source>
</evidence>
<dbReference type="GO" id="GO:0005384">
    <property type="term" value="F:manganese ion transmembrane transporter activity"/>
    <property type="evidence" value="ECO:0007669"/>
    <property type="project" value="TreeGrafter"/>
</dbReference>
<dbReference type="GO" id="GO:0032472">
    <property type="term" value="P:Golgi calcium ion transport"/>
    <property type="evidence" value="ECO:0007669"/>
    <property type="project" value="TreeGrafter"/>
</dbReference>